<dbReference type="InterPro" id="IPR001650">
    <property type="entry name" value="Helicase_C-like"/>
</dbReference>
<accession>A0A381Q6Z1</accession>
<dbReference type="InterPro" id="IPR012340">
    <property type="entry name" value="NA-bd_OB-fold"/>
</dbReference>
<reference evidence="19" key="1">
    <citation type="submission" date="2018-05" db="EMBL/GenBank/DDBJ databases">
        <authorList>
            <person name="Lanie J.A."/>
            <person name="Ng W.-L."/>
            <person name="Kazmierczak K.M."/>
            <person name="Andrzejewski T.M."/>
            <person name="Davidsen T.M."/>
            <person name="Wayne K.J."/>
            <person name="Tettelin H."/>
            <person name="Glass J.I."/>
            <person name="Rusch D."/>
            <person name="Podicherti R."/>
            <person name="Tsui H.-C.T."/>
            <person name="Winkler M.E."/>
        </authorList>
    </citation>
    <scope>NUCLEOTIDE SEQUENCE</scope>
</reference>
<dbReference type="PROSITE" id="PS51194">
    <property type="entry name" value="HELICASE_CTER"/>
    <property type="match status" value="1"/>
</dbReference>
<dbReference type="CDD" id="cd04488">
    <property type="entry name" value="RecG_wedge_OBF"/>
    <property type="match status" value="1"/>
</dbReference>
<dbReference type="EC" id="5.6.2.4" evidence="13"/>
<dbReference type="GO" id="GO:0016787">
    <property type="term" value="F:hydrolase activity"/>
    <property type="evidence" value="ECO:0007669"/>
    <property type="project" value="UniProtKB-KW"/>
</dbReference>
<dbReference type="Pfam" id="PF17191">
    <property type="entry name" value="RecG_wedge"/>
    <property type="match status" value="1"/>
</dbReference>
<dbReference type="SUPFAM" id="SSF50249">
    <property type="entry name" value="Nucleic acid-binding proteins"/>
    <property type="match status" value="1"/>
</dbReference>
<dbReference type="SUPFAM" id="SSF52540">
    <property type="entry name" value="P-loop containing nucleoside triphosphate hydrolases"/>
    <property type="match status" value="2"/>
</dbReference>
<evidence type="ECO:0000256" key="8">
    <source>
        <dbReference type="ARBA" id="ARBA00023125"/>
    </source>
</evidence>
<dbReference type="NCBIfam" id="NF008165">
    <property type="entry name" value="PRK10917.1-3"/>
    <property type="match status" value="1"/>
</dbReference>
<keyword evidence="8" id="KW-0238">DNA-binding</keyword>
<dbReference type="InterPro" id="IPR004609">
    <property type="entry name" value="ATP-dep_DNA_helicase_RecG"/>
</dbReference>
<evidence type="ECO:0000256" key="15">
    <source>
        <dbReference type="ARBA" id="ARBA00049803"/>
    </source>
</evidence>
<evidence type="ECO:0000256" key="16">
    <source>
        <dbReference type="ARBA" id="ARBA00049819"/>
    </source>
</evidence>
<dbReference type="SMART" id="SM00490">
    <property type="entry name" value="HELICc"/>
    <property type="match status" value="1"/>
</dbReference>
<dbReference type="EMBL" id="UINC01001192">
    <property type="protein sequence ID" value="SUZ73817.1"/>
    <property type="molecule type" value="Genomic_DNA"/>
</dbReference>
<evidence type="ECO:0000259" key="17">
    <source>
        <dbReference type="PROSITE" id="PS51192"/>
    </source>
</evidence>
<evidence type="ECO:0000256" key="4">
    <source>
        <dbReference type="ARBA" id="ARBA00022763"/>
    </source>
</evidence>
<dbReference type="Gene3D" id="2.40.50.140">
    <property type="entry name" value="Nucleic acid-binding proteins"/>
    <property type="match status" value="1"/>
</dbReference>
<dbReference type="GO" id="GO:0043138">
    <property type="term" value="F:3'-5' DNA helicase activity"/>
    <property type="evidence" value="ECO:0007669"/>
    <property type="project" value="UniProtKB-EC"/>
</dbReference>
<keyword evidence="5" id="KW-0378">Hydrolase</keyword>
<dbReference type="InterPro" id="IPR047112">
    <property type="entry name" value="RecG/Mfd"/>
</dbReference>
<evidence type="ECO:0000259" key="18">
    <source>
        <dbReference type="PROSITE" id="PS51194"/>
    </source>
</evidence>
<dbReference type="CDD" id="cd17992">
    <property type="entry name" value="DEXHc_RecG"/>
    <property type="match status" value="1"/>
</dbReference>
<dbReference type="NCBIfam" id="TIGR00643">
    <property type="entry name" value="recG"/>
    <property type="match status" value="1"/>
</dbReference>
<comment type="catalytic activity">
    <reaction evidence="12">
        <text>Couples ATP hydrolysis with the unwinding of duplex DNA by translocating in the 3'-5' direction.</text>
        <dbReference type="EC" id="5.6.2.4"/>
    </reaction>
</comment>
<evidence type="ECO:0000256" key="1">
    <source>
        <dbReference type="ARBA" id="ARBA00007504"/>
    </source>
</evidence>
<keyword evidence="11" id="KW-0413">Isomerase</keyword>
<dbReference type="InterPro" id="IPR033454">
    <property type="entry name" value="RecG_wedge"/>
</dbReference>
<evidence type="ECO:0000256" key="10">
    <source>
        <dbReference type="ARBA" id="ARBA00023204"/>
    </source>
</evidence>
<evidence type="ECO:0000256" key="2">
    <source>
        <dbReference type="ARBA" id="ARBA00017846"/>
    </source>
</evidence>
<dbReference type="InterPro" id="IPR027417">
    <property type="entry name" value="P-loop_NTPase"/>
</dbReference>
<evidence type="ECO:0000256" key="6">
    <source>
        <dbReference type="ARBA" id="ARBA00022806"/>
    </source>
</evidence>
<evidence type="ECO:0000313" key="19">
    <source>
        <dbReference type="EMBL" id="SUZ73817.1"/>
    </source>
</evidence>
<evidence type="ECO:0000256" key="14">
    <source>
        <dbReference type="ARBA" id="ARBA00048988"/>
    </source>
</evidence>
<name>A0A381Q6Z1_9ZZZZ</name>
<dbReference type="PANTHER" id="PTHR47964">
    <property type="entry name" value="ATP-DEPENDENT DNA HELICASE HOMOLOG RECG, CHLOROPLASTIC"/>
    <property type="match status" value="1"/>
</dbReference>
<evidence type="ECO:0000256" key="7">
    <source>
        <dbReference type="ARBA" id="ARBA00022840"/>
    </source>
</evidence>
<keyword evidence="10" id="KW-0234">DNA repair</keyword>
<feature type="non-terminal residue" evidence="19">
    <location>
        <position position="1"/>
    </location>
</feature>
<dbReference type="NCBIfam" id="NF008168">
    <property type="entry name" value="PRK10917.2-2"/>
    <property type="match status" value="1"/>
</dbReference>
<dbReference type="InterPro" id="IPR014001">
    <property type="entry name" value="Helicase_ATP-bd"/>
</dbReference>
<evidence type="ECO:0000256" key="13">
    <source>
        <dbReference type="ARBA" id="ARBA00034808"/>
    </source>
</evidence>
<dbReference type="GO" id="GO:0003677">
    <property type="term" value="F:DNA binding"/>
    <property type="evidence" value="ECO:0007669"/>
    <property type="project" value="UniProtKB-KW"/>
</dbReference>
<dbReference type="Gene3D" id="3.40.50.300">
    <property type="entry name" value="P-loop containing nucleotide triphosphate hydrolases"/>
    <property type="match status" value="2"/>
</dbReference>
<dbReference type="PROSITE" id="PS51192">
    <property type="entry name" value="HELICASE_ATP_BIND_1"/>
    <property type="match status" value="1"/>
</dbReference>
<evidence type="ECO:0000256" key="3">
    <source>
        <dbReference type="ARBA" id="ARBA00022741"/>
    </source>
</evidence>
<feature type="domain" description="Helicase C-terminal" evidence="18">
    <location>
        <begin position="491"/>
        <end position="642"/>
    </location>
</feature>
<dbReference type="PANTHER" id="PTHR47964:SF1">
    <property type="entry name" value="ATP-DEPENDENT DNA HELICASE HOMOLOG RECG, CHLOROPLASTIC"/>
    <property type="match status" value="1"/>
</dbReference>
<dbReference type="InterPro" id="IPR011545">
    <property type="entry name" value="DEAD/DEAH_box_helicase_dom"/>
</dbReference>
<feature type="domain" description="Helicase ATP-binding" evidence="17">
    <location>
        <begin position="284"/>
        <end position="460"/>
    </location>
</feature>
<dbReference type="GO" id="GO:0006310">
    <property type="term" value="P:DNA recombination"/>
    <property type="evidence" value="ECO:0007669"/>
    <property type="project" value="UniProtKB-KW"/>
</dbReference>
<dbReference type="InterPro" id="IPR045562">
    <property type="entry name" value="RecG_dom3_C"/>
</dbReference>
<sequence>VADQGITLRELDGRPVTVLNGVGEARARSLAAMEVRSVLDLLSYYPRRYLDRSREATVDRLTPGEEGMVLIRVEAVASRRTRNGRSLVEVRVADDTGGLRLAFFNQPWRLKQLAEGREAVVFGKADSFRGDLQMTNPVVDLVGDRTGRIVAVYPQSEAAGLQSWDVDGFVGEALRRVGKVRGLSDPVPASVLDRYRMVGRSDAYRSIHRPESMQEMVEARRRLVFDELLRIQLALVQRKRDLERTSVGIAHDTATTILLEGFRAGLGFPFTDAQDRVVAEILEDLARPAPMHRLLQGDVGSGKTVVAVSALLAAVQGGYQGALMAPTEVLAEQHHLGVAEMLDGITVDDPATLLGQRPLKVELLTNRTTTTERRRIGTELVAGGIDVLIGTHALIQEGVRFGSLGMVVIDEQHRFGVEQRAALREKNDDGTVPDVLVMTATPIPRTAAMTVYGDLDVSVLDEMPPGRNPIATSWHEDDADVWSVVRGEVEAGRQAYVVCPLIEESENLEVRSAEEAFTSLSDGELAGLRVGLLHGRVGRSEKEKTMRLFRSGALDVLVATTVIEVGVDVPNATVMVVLDAARFGIAQLHQLRGRVGRGEHASRCLLVGKAPTSESEERIRAVVRTTDGFELAEVDLDLRGEGTIMGERQKGRNDLRLASLRRDREWVEAAREEALRLVGGGEGLADHPELADEVTLFLGDDESGYLLKS</sequence>
<dbReference type="GO" id="GO:0006281">
    <property type="term" value="P:DNA repair"/>
    <property type="evidence" value="ECO:0007669"/>
    <property type="project" value="UniProtKB-KW"/>
</dbReference>
<dbReference type="AlphaFoldDB" id="A0A381Q6Z1"/>
<keyword evidence="7" id="KW-0067">ATP-binding</keyword>
<organism evidence="19">
    <name type="scientific">marine metagenome</name>
    <dbReference type="NCBI Taxonomy" id="408172"/>
    <lineage>
        <taxon>unclassified sequences</taxon>
        <taxon>metagenomes</taxon>
        <taxon>ecological metagenomes</taxon>
    </lineage>
</organism>
<keyword evidence="9" id="KW-0233">DNA recombination</keyword>
<comment type="catalytic activity">
    <reaction evidence="14">
        <text>ATP + H2O = ADP + phosphate + H(+)</text>
        <dbReference type="Rhea" id="RHEA:13065"/>
        <dbReference type="ChEBI" id="CHEBI:15377"/>
        <dbReference type="ChEBI" id="CHEBI:15378"/>
        <dbReference type="ChEBI" id="CHEBI:30616"/>
        <dbReference type="ChEBI" id="CHEBI:43474"/>
        <dbReference type="ChEBI" id="CHEBI:456216"/>
        <dbReference type="EC" id="5.6.2.4"/>
    </reaction>
</comment>
<dbReference type="Pfam" id="PF00271">
    <property type="entry name" value="Helicase_C"/>
    <property type="match status" value="1"/>
</dbReference>
<evidence type="ECO:0000256" key="12">
    <source>
        <dbReference type="ARBA" id="ARBA00034617"/>
    </source>
</evidence>
<dbReference type="SMART" id="SM00487">
    <property type="entry name" value="DEXDc"/>
    <property type="match status" value="1"/>
</dbReference>
<protein>
    <recommendedName>
        <fullName evidence="2">ATP-dependent DNA helicase RecG</fullName>
        <ecNumber evidence="13">5.6.2.4</ecNumber>
    </recommendedName>
    <alternativeName>
        <fullName evidence="15">DNA branch migration protein RecG</fullName>
    </alternativeName>
    <alternativeName>
        <fullName evidence="16">Probable DNA 3'-5' helicase RecG</fullName>
    </alternativeName>
</protein>
<keyword evidence="4" id="KW-0227">DNA damage</keyword>
<gene>
    <name evidence="19" type="ORF">METZ01_LOCUS26671</name>
</gene>
<keyword evidence="3" id="KW-0547">Nucleotide-binding</keyword>
<keyword evidence="6" id="KW-0347">Helicase</keyword>
<evidence type="ECO:0000256" key="11">
    <source>
        <dbReference type="ARBA" id="ARBA00023235"/>
    </source>
</evidence>
<proteinExistence type="inferred from homology"/>
<evidence type="ECO:0000256" key="9">
    <source>
        <dbReference type="ARBA" id="ARBA00023172"/>
    </source>
</evidence>
<dbReference type="GO" id="GO:0005524">
    <property type="term" value="F:ATP binding"/>
    <property type="evidence" value="ECO:0007669"/>
    <property type="project" value="UniProtKB-KW"/>
</dbReference>
<comment type="similarity">
    <text evidence="1">Belongs to the helicase family. RecG subfamily.</text>
</comment>
<evidence type="ECO:0000256" key="5">
    <source>
        <dbReference type="ARBA" id="ARBA00022801"/>
    </source>
</evidence>
<dbReference type="Pfam" id="PF19833">
    <property type="entry name" value="RecG_dom3_C"/>
    <property type="match status" value="1"/>
</dbReference>
<dbReference type="Pfam" id="PF00270">
    <property type="entry name" value="DEAD"/>
    <property type="match status" value="1"/>
</dbReference>